<protein>
    <submittedName>
        <fullName evidence="2">Uncharacterized protein</fullName>
    </submittedName>
</protein>
<evidence type="ECO:0000313" key="2">
    <source>
        <dbReference type="EMBL" id="EQB39383.1"/>
    </source>
</evidence>
<keyword evidence="3" id="KW-1185">Reference proteome</keyword>
<organism evidence="2 3">
    <name type="scientific">Sulfurimonas hongkongensis</name>
    <dbReference type="NCBI Taxonomy" id="1172190"/>
    <lineage>
        <taxon>Bacteria</taxon>
        <taxon>Pseudomonadati</taxon>
        <taxon>Campylobacterota</taxon>
        <taxon>Epsilonproteobacteria</taxon>
        <taxon>Campylobacterales</taxon>
        <taxon>Sulfurimonadaceae</taxon>
        <taxon>Sulfurimonas</taxon>
    </lineage>
</organism>
<dbReference type="AlphaFoldDB" id="T0L0T1"/>
<feature type="transmembrane region" description="Helical" evidence="1">
    <location>
        <begin position="21"/>
        <end position="39"/>
    </location>
</feature>
<name>T0L0T1_9BACT</name>
<accession>T0L0T1</accession>
<proteinExistence type="predicted"/>
<comment type="caution">
    <text evidence="2">The sequence shown here is derived from an EMBL/GenBank/DDBJ whole genome shotgun (WGS) entry which is preliminary data.</text>
</comment>
<gene>
    <name evidence="2" type="ORF">M947_06910</name>
</gene>
<dbReference type="Proteomes" id="UP000015520">
    <property type="component" value="Unassembled WGS sequence"/>
</dbReference>
<evidence type="ECO:0000256" key="1">
    <source>
        <dbReference type="SAM" id="Phobius"/>
    </source>
</evidence>
<dbReference type="STRING" id="1172190.M947_06910"/>
<evidence type="ECO:0000313" key="3">
    <source>
        <dbReference type="Proteomes" id="UP000015520"/>
    </source>
</evidence>
<sequence>MCKKADILLFLLKGFFMDSEIIYSVFGIVVLVIIIILVLRSKEVVVSRSQEDKKNEIISNYKQKLQDALNGLKGDARVEKKKKLLGQISNELALNIYFEEDEIREVILALSKE</sequence>
<dbReference type="EMBL" id="AUPZ01000008">
    <property type="protein sequence ID" value="EQB39383.1"/>
    <property type="molecule type" value="Genomic_DNA"/>
</dbReference>
<keyword evidence="1" id="KW-0812">Transmembrane</keyword>
<dbReference type="PATRIC" id="fig|1172190.3.peg.1341"/>
<reference evidence="2 3" key="1">
    <citation type="submission" date="2013-07" db="EMBL/GenBank/DDBJ databases">
        <title>Sulfurimonas hongkongensis AST-10 Genome Sequencing.</title>
        <authorList>
            <person name="Cai L."/>
            <person name="Zhang T."/>
        </authorList>
    </citation>
    <scope>NUCLEOTIDE SEQUENCE [LARGE SCALE GENOMIC DNA]</scope>
    <source>
        <strain evidence="2 3">AST-10</strain>
    </source>
</reference>
<keyword evidence="1" id="KW-1133">Transmembrane helix</keyword>
<keyword evidence="1" id="KW-0472">Membrane</keyword>